<sequence>MHSLQGKVALVTGGASGIGAGICHRFVDAGAFVVVADVDEERGRELAEELGDTAVFRRVDVTREEDIAAAVTDTAATRGRLDCLVNNAGRVGSWRFAEDIPADEWDEVFRLLCRSAFLGIKHASRVMRDHGGGSIVNTGSVAGLRAGYGPHPYGAAKAAVVQLTRSSAVELALHGIRVNVMTPGGVATRIVGHGAGLTGSALDDSVERVRESLRDFQPVPRSGEPQDLAAVAAFLASDASSFLTGQEIVVDGGLSLGRAWPPEIQAHARKASSRTAP</sequence>
<protein>
    <submittedName>
        <fullName evidence="1">Glucose 1-dehydrogenase</fullName>
        <ecNumber evidence="1">1.1.1.47</ecNumber>
    </submittedName>
</protein>
<dbReference type="Gene3D" id="3.40.50.720">
    <property type="entry name" value="NAD(P)-binding Rossmann-like Domain"/>
    <property type="match status" value="1"/>
</dbReference>
<gene>
    <name evidence="1" type="ORF">ACFPZI_17915</name>
</gene>
<dbReference type="SUPFAM" id="SSF51735">
    <property type="entry name" value="NAD(P)-binding Rossmann-fold domains"/>
    <property type="match status" value="1"/>
</dbReference>
<evidence type="ECO:0000313" key="1">
    <source>
        <dbReference type="EMBL" id="MFC5853613.1"/>
    </source>
</evidence>
<dbReference type="NCBIfam" id="NF005559">
    <property type="entry name" value="PRK07231.1"/>
    <property type="match status" value="1"/>
</dbReference>
<reference evidence="2" key="1">
    <citation type="journal article" date="2019" name="Int. J. Syst. Evol. Microbiol.">
        <title>The Global Catalogue of Microorganisms (GCM) 10K type strain sequencing project: providing services to taxonomists for standard genome sequencing and annotation.</title>
        <authorList>
            <consortium name="The Broad Institute Genomics Platform"/>
            <consortium name="The Broad Institute Genome Sequencing Center for Infectious Disease"/>
            <person name="Wu L."/>
            <person name="Ma J."/>
        </authorList>
    </citation>
    <scope>NUCLEOTIDE SEQUENCE [LARGE SCALE GENOMIC DNA]</scope>
    <source>
        <strain evidence="2">JCM 10411</strain>
    </source>
</reference>
<name>A0ABW1DYA6_9ACTN</name>
<dbReference type="InterPro" id="IPR036291">
    <property type="entry name" value="NAD(P)-bd_dom_sf"/>
</dbReference>
<keyword evidence="2" id="KW-1185">Reference proteome</keyword>
<dbReference type="InterPro" id="IPR002347">
    <property type="entry name" value="SDR_fam"/>
</dbReference>
<dbReference type="GO" id="GO:0047936">
    <property type="term" value="F:glucose 1-dehydrogenase [NAD(P)+] activity"/>
    <property type="evidence" value="ECO:0007669"/>
    <property type="project" value="UniProtKB-EC"/>
</dbReference>
<evidence type="ECO:0000313" key="2">
    <source>
        <dbReference type="Proteomes" id="UP001596180"/>
    </source>
</evidence>
<comment type="caution">
    <text evidence="1">The sequence shown here is derived from an EMBL/GenBank/DDBJ whole genome shotgun (WGS) entry which is preliminary data.</text>
</comment>
<dbReference type="EC" id="1.1.1.47" evidence="1"/>
<dbReference type="PRINTS" id="PR00081">
    <property type="entry name" value="GDHRDH"/>
</dbReference>
<dbReference type="PANTHER" id="PTHR42820">
    <property type="entry name" value="SHORT-CHAIN DEHYDROGENASE REDUCTASE"/>
    <property type="match status" value="1"/>
</dbReference>
<dbReference type="Proteomes" id="UP001596180">
    <property type="component" value="Unassembled WGS sequence"/>
</dbReference>
<dbReference type="Pfam" id="PF13561">
    <property type="entry name" value="adh_short_C2"/>
    <property type="match status" value="1"/>
</dbReference>
<dbReference type="RefSeq" id="WP_381364156.1">
    <property type="nucleotide sequence ID" value="NZ_JBHSOA010000037.1"/>
</dbReference>
<dbReference type="PRINTS" id="PR00080">
    <property type="entry name" value="SDRFAMILY"/>
</dbReference>
<accession>A0ABW1DYA6</accession>
<dbReference type="EMBL" id="JBHSOA010000037">
    <property type="protein sequence ID" value="MFC5853613.1"/>
    <property type="molecule type" value="Genomic_DNA"/>
</dbReference>
<proteinExistence type="predicted"/>
<keyword evidence="1" id="KW-0560">Oxidoreductase</keyword>
<dbReference type="PANTHER" id="PTHR42820:SF1">
    <property type="entry name" value="SHORT-CHAIN DEHYDROGENASE_REDUCTASE FAMILY PROTEIN"/>
    <property type="match status" value="1"/>
</dbReference>
<organism evidence="1 2">
    <name type="scientific">Streptomyces chlorus</name>
    <dbReference type="NCBI Taxonomy" id="887452"/>
    <lineage>
        <taxon>Bacteria</taxon>
        <taxon>Bacillati</taxon>
        <taxon>Actinomycetota</taxon>
        <taxon>Actinomycetes</taxon>
        <taxon>Kitasatosporales</taxon>
        <taxon>Streptomycetaceae</taxon>
        <taxon>Streptomyces</taxon>
    </lineage>
</organism>